<organism evidence="3 4">
    <name type="scientific">Poseidonocella pacifica</name>
    <dbReference type="NCBI Taxonomy" id="871651"/>
    <lineage>
        <taxon>Bacteria</taxon>
        <taxon>Pseudomonadati</taxon>
        <taxon>Pseudomonadota</taxon>
        <taxon>Alphaproteobacteria</taxon>
        <taxon>Rhodobacterales</taxon>
        <taxon>Roseobacteraceae</taxon>
        <taxon>Poseidonocella</taxon>
    </lineage>
</organism>
<feature type="transmembrane region" description="Helical" evidence="1">
    <location>
        <begin position="50"/>
        <end position="73"/>
    </location>
</feature>
<reference evidence="3 4" key="1">
    <citation type="submission" date="2016-10" db="EMBL/GenBank/DDBJ databases">
        <authorList>
            <person name="de Groot N.N."/>
        </authorList>
    </citation>
    <scope>NUCLEOTIDE SEQUENCE [LARGE SCALE GENOMIC DNA]</scope>
    <source>
        <strain evidence="3 4">DSM 29316</strain>
    </source>
</reference>
<dbReference type="InterPro" id="IPR000620">
    <property type="entry name" value="EamA_dom"/>
</dbReference>
<feature type="transmembrane region" description="Helical" evidence="1">
    <location>
        <begin position="20"/>
        <end position="38"/>
    </location>
</feature>
<evidence type="ECO:0000313" key="3">
    <source>
        <dbReference type="EMBL" id="SFB10813.1"/>
    </source>
</evidence>
<feature type="transmembrane region" description="Helical" evidence="1">
    <location>
        <begin position="249"/>
        <end position="268"/>
    </location>
</feature>
<keyword evidence="1" id="KW-1133">Transmembrane helix</keyword>
<dbReference type="PANTHER" id="PTHR22911">
    <property type="entry name" value="ACYL-MALONYL CONDENSING ENZYME-RELATED"/>
    <property type="match status" value="1"/>
</dbReference>
<dbReference type="GO" id="GO:0016020">
    <property type="term" value="C:membrane"/>
    <property type="evidence" value="ECO:0007669"/>
    <property type="project" value="InterPro"/>
</dbReference>
<feature type="transmembrane region" description="Helical" evidence="1">
    <location>
        <begin position="218"/>
        <end position="242"/>
    </location>
</feature>
<gene>
    <name evidence="3" type="ORF">SAMN05421688_2909</name>
</gene>
<feature type="transmembrane region" description="Helical" evidence="1">
    <location>
        <begin position="191"/>
        <end position="212"/>
    </location>
</feature>
<evidence type="ECO:0000259" key="2">
    <source>
        <dbReference type="Pfam" id="PF00892"/>
    </source>
</evidence>
<keyword evidence="1" id="KW-0472">Membrane</keyword>
<feature type="transmembrane region" description="Helical" evidence="1">
    <location>
        <begin position="109"/>
        <end position="130"/>
    </location>
</feature>
<dbReference type="SUPFAM" id="SSF103481">
    <property type="entry name" value="Multidrug resistance efflux transporter EmrE"/>
    <property type="match status" value="2"/>
</dbReference>
<name>A0A1I0YF57_9RHOB</name>
<dbReference type="InterPro" id="IPR037185">
    <property type="entry name" value="EmrE-like"/>
</dbReference>
<evidence type="ECO:0000256" key="1">
    <source>
        <dbReference type="SAM" id="Phobius"/>
    </source>
</evidence>
<dbReference type="STRING" id="871651.SAMN05421688_2909"/>
<feature type="transmembrane region" description="Helical" evidence="1">
    <location>
        <begin position="137"/>
        <end position="157"/>
    </location>
</feature>
<dbReference type="EMBL" id="FOJU01000005">
    <property type="protein sequence ID" value="SFB10813.1"/>
    <property type="molecule type" value="Genomic_DNA"/>
</dbReference>
<feature type="transmembrane region" description="Helical" evidence="1">
    <location>
        <begin position="274"/>
        <end position="293"/>
    </location>
</feature>
<keyword evidence="4" id="KW-1185">Reference proteome</keyword>
<keyword evidence="1" id="KW-0812">Transmembrane</keyword>
<feature type="transmembrane region" description="Helical" evidence="1">
    <location>
        <begin position="163"/>
        <end position="184"/>
    </location>
</feature>
<dbReference type="AlphaFoldDB" id="A0A1I0YF57"/>
<sequence>MPRSLTTALVRFCCPCYRTVMGRTLLLMFIAMSLIPGGDTAGKMLTAELGVAPVFAAFVRFALGALLVLPFLRSSPWPLLADWRVWLRGVLLACGIASILTALRTEPMANCFAAFFIGPLVSYALSVFLLRETVTPLRTLLVVLGFLGVLIVVRPGLGGSPNLLFAVLAGLFYGGFLTASRWLTGLARPRALLFSQLVIGAVVTAPFALLAIPPIDASTAGLLATSATLSMLGNLLLLVVYTRATAAQVAPLVYFQLIAATGFGWLVFGDLPDALTVVGLAVIVGAGILSATLGRGRSSAPFAPRPDRG</sequence>
<dbReference type="PANTHER" id="PTHR22911:SF135">
    <property type="entry name" value="BLR4310 PROTEIN"/>
    <property type="match status" value="1"/>
</dbReference>
<feature type="transmembrane region" description="Helical" evidence="1">
    <location>
        <begin position="85"/>
        <end position="103"/>
    </location>
</feature>
<dbReference type="Pfam" id="PF00892">
    <property type="entry name" value="EamA"/>
    <property type="match status" value="2"/>
</dbReference>
<protein>
    <submittedName>
        <fullName evidence="3">Threonine/homoserine efflux transporter RhtA</fullName>
    </submittedName>
</protein>
<dbReference type="Proteomes" id="UP000198796">
    <property type="component" value="Unassembled WGS sequence"/>
</dbReference>
<proteinExistence type="predicted"/>
<evidence type="ECO:0000313" key="4">
    <source>
        <dbReference type="Proteomes" id="UP000198796"/>
    </source>
</evidence>
<accession>A0A1I0YF57</accession>
<feature type="domain" description="EamA" evidence="2">
    <location>
        <begin position="25"/>
        <end position="153"/>
    </location>
</feature>
<feature type="domain" description="EamA" evidence="2">
    <location>
        <begin position="163"/>
        <end position="289"/>
    </location>
</feature>